<reference evidence="2 3" key="1">
    <citation type="submission" date="2021-08" db="EMBL/GenBank/DDBJ databases">
        <title>Comparative Genomics Analysis of the Genus Qipengyuania Reveals Extensive Genetic Diversity and Metabolic Versatility, Including the Description of Fifteen Novel Species.</title>
        <authorList>
            <person name="Liu Y."/>
        </authorList>
    </citation>
    <scope>NUCLEOTIDE SEQUENCE [LARGE SCALE GENOMIC DNA]</scope>
    <source>
        <strain evidence="2 3">1NDH13</strain>
    </source>
</reference>
<evidence type="ECO:0000256" key="1">
    <source>
        <dbReference type="SAM" id="Phobius"/>
    </source>
</evidence>
<dbReference type="InterPro" id="IPR007047">
    <property type="entry name" value="Flp_Fap"/>
</dbReference>
<organism evidence="2 3">
    <name type="scientific">Qipengyuania aurantiaca</name>
    <dbReference type="NCBI Taxonomy" id="2867233"/>
    <lineage>
        <taxon>Bacteria</taxon>
        <taxon>Pseudomonadati</taxon>
        <taxon>Pseudomonadota</taxon>
        <taxon>Alphaproteobacteria</taxon>
        <taxon>Sphingomonadales</taxon>
        <taxon>Erythrobacteraceae</taxon>
        <taxon>Qipengyuania</taxon>
    </lineage>
</organism>
<keyword evidence="1" id="KW-0812">Transmembrane</keyword>
<sequence>MVQFLKKLGHDERGATAVEYGLILALIFVSMMAAVSNFGQTAVEMWYTVSSAVSSARANV</sequence>
<keyword evidence="1" id="KW-0472">Membrane</keyword>
<evidence type="ECO:0000313" key="3">
    <source>
        <dbReference type="Proteomes" id="UP000824281"/>
    </source>
</evidence>
<name>A0ABX8ZKS1_9SPHN</name>
<feature type="transmembrane region" description="Helical" evidence="1">
    <location>
        <begin position="20"/>
        <end position="38"/>
    </location>
</feature>
<protein>
    <submittedName>
        <fullName evidence="2">Flp family type IVb pilin</fullName>
    </submittedName>
</protein>
<proteinExistence type="predicted"/>
<accession>A0ABX8ZKS1</accession>
<dbReference type="Pfam" id="PF04964">
    <property type="entry name" value="Flp_Fap"/>
    <property type="match status" value="1"/>
</dbReference>
<evidence type="ECO:0000313" key="2">
    <source>
        <dbReference type="EMBL" id="QZD89341.1"/>
    </source>
</evidence>
<dbReference type="RefSeq" id="WP_221424839.1">
    <property type="nucleotide sequence ID" value="NZ_CP081295.1"/>
</dbReference>
<dbReference type="EMBL" id="CP081295">
    <property type="protein sequence ID" value="QZD89341.1"/>
    <property type="molecule type" value="Genomic_DNA"/>
</dbReference>
<keyword evidence="3" id="KW-1185">Reference proteome</keyword>
<gene>
    <name evidence="2" type="ORF">K3148_11010</name>
</gene>
<dbReference type="Proteomes" id="UP000824281">
    <property type="component" value="Chromosome"/>
</dbReference>
<keyword evidence="1" id="KW-1133">Transmembrane helix</keyword>